<proteinExistence type="predicted"/>
<evidence type="ECO:0000256" key="1">
    <source>
        <dbReference type="SAM" id="Phobius"/>
    </source>
</evidence>
<dbReference type="SMART" id="SM00321">
    <property type="entry name" value="WSC"/>
    <property type="match status" value="1"/>
</dbReference>
<reference evidence="3 4" key="1">
    <citation type="submission" date="2024-01" db="EMBL/GenBank/DDBJ databases">
        <title>Complete genome of Cladobotryum mycophilum ATHUM6906.</title>
        <authorList>
            <person name="Christinaki A.C."/>
            <person name="Myridakis A.I."/>
            <person name="Kouvelis V.N."/>
        </authorList>
    </citation>
    <scope>NUCLEOTIDE SEQUENCE [LARGE SCALE GENOMIC DNA]</scope>
    <source>
        <strain evidence="3 4">ATHUM6906</strain>
    </source>
</reference>
<name>A0ABR0ST25_9HYPO</name>
<dbReference type="InterPro" id="IPR002889">
    <property type="entry name" value="WSC_carb-bd"/>
</dbReference>
<sequence length="574" mass="59737">MRSAMVLALGANVVVGHKFGNSTTAASTTAAATAAPLTTGTSKHHHSQPLMLGDFRLQGCEASTVGFPNFKKVASTEHMSLDLCAASCPSEFFGVANKDCFCGEKLDASSTTIDSAMCDTPCPGNEEQICGGSTSASRRRQIGSSMVLSLYKRFRNTWEPYGTTSPPETITRTITNTHVVTIASCPPEVTNCPVGHKTTSVVTTTTEICPTPEWHKKKIVCYGGDCAPEKPCYGDDCQRHRVICNGDVCHPEVCPNTEEWWHKLVVCDGEQCQYHKCSGEECNTKVICYGDKCVKEICYGDECNKKFVCKGNEEQSANQSLLAPEYLLLQLNLALVPDVPFHLLLPLSPLAMALVALLPTLALDLAALSLLLSLLALDLTAPLFLLLSHALDLVALSPPQPHCPGPNCYAVPPVQPCTGPGCPISPPAKPTCNGADCPAPPAQPTCTGAGCPPAQPCPGPGCPVSPPQPPCPGPNCPVVPPAQPCTGPGCPVSPPQPPCTGAGCPVHPPSCNGTDCPVSPPTYPCTGPGCPIVSPPTKPCNGTGCPVPPPVVIGGATQVGATILGAILGFVLLL</sequence>
<feature type="transmembrane region" description="Helical" evidence="1">
    <location>
        <begin position="551"/>
        <end position="573"/>
    </location>
</feature>
<dbReference type="PROSITE" id="PS51212">
    <property type="entry name" value="WSC"/>
    <property type="match status" value="1"/>
</dbReference>
<keyword evidence="4" id="KW-1185">Reference proteome</keyword>
<accession>A0ABR0ST25</accession>
<feature type="domain" description="WSC" evidence="2">
    <location>
        <begin position="54"/>
        <end position="142"/>
    </location>
</feature>
<feature type="transmembrane region" description="Helical" evidence="1">
    <location>
        <begin position="339"/>
        <end position="358"/>
    </location>
</feature>
<gene>
    <name evidence="3" type="ORF">PT974_03703</name>
</gene>
<evidence type="ECO:0000259" key="2">
    <source>
        <dbReference type="PROSITE" id="PS51212"/>
    </source>
</evidence>
<organism evidence="3 4">
    <name type="scientific">Cladobotryum mycophilum</name>
    <dbReference type="NCBI Taxonomy" id="491253"/>
    <lineage>
        <taxon>Eukaryota</taxon>
        <taxon>Fungi</taxon>
        <taxon>Dikarya</taxon>
        <taxon>Ascomycota</taxon>
        <taxon>Pezizomycotina</taxon>
        <taxon>Sordariomycetes</taxon>
        <taxon>Hypocreomycetidae</taxon>
        <taxon>Hypocreales</taxon>
        <taxon>Hypocreaceae</taxon>
        <taxon>Cladobotryum</taxon>
    </lineage>
</organism>
<keyword evidence="1" id="KW-0472">Membrane</keyword>
<dbReference type="Proteomes" id="UP001338125">
    <property type="component" value="Unassembled WGS sequence"/>
</dbReference>
<comment type="caution">
    <text evidence="3">The sequence shown here is derived from an EMBL/GenBank/DDBJ whole genome shotgun (WGS) entry which is preliminary data.</text>
</comment>
<keyword evidence="1" id="KW-1133">Transmembrane helix</keyword>
<protein>
    <recommendedName>
        <fullName evidence="2">WSC domain-containing protein</fullName>
    </recommendedName>
</protein>
<dbReference type="EMBL" id="JAVFKD010000004">
    <property type="protein sequence ID" value="KAK5995302.1"/>
    <property type="molecule type" value="Genomic_DNA"/>
</dbReference>
<evidence type="ECO:0000313" key="3">
    <source>
        <dbReference type="EMBL" id="KAK5995302.1"/>
    </source>
</evidence>
<feature type="transmembrane region" description="Helical" evidence="1">
    <location>
        <begin position="365"/>
        <end position="387"/>
    </location>
</feature>
<evidence type="ECO:0000313" key="4">
    <source>
        <dbReference type="Proteomes" id="UP001338125"/>
    </source>
</evidence>
<keyword evidence="1" id="KW-0812">Transmembrane</keyword>
<dbReference type="Pfam" id="PF01822">
    <property type="entry name" value="WSC"/>
    <property type="match status" value="1"/>
</dbReference>